<name>A0A6I5KN40_9FLAO</name>
<gene>
    <name evidence="1" type="ORF">GTK07_01950</name>
</gene>
<dbReference type="RefSeq" id="WP_163632499.1">
    <property type="nucleotide sequence ID" value="NZ_JAAAMI010000001.1"/>
</dbReference>
<evidence type="ECO:0000313" key="2">
    <source>
        <dbReference type="Proteomes" id="UP000468707"/>
    </source>
</evidence>
<accession>A0A6I5KN40</accession>
<dbReference type="EMBL" id="JAAAMI010000001">
    <property type="protein sequence ID" value="NDV42076.1"/>
    <property type="molecule type" value="Genomic_DNA"/>
</dbReference>
<reference evidence="1 2" key="1">
    <citation type="submission" date="2020-01" db="EMBL/GenBank/DDBJ databases">
        <title>Muricauda sediminis sp.nov. 40Bstr401.</title>
        <authorList>
            <person name="Xue Z."/>
            <person name="Zhu S."/>
            <person name="Ren N."/>
            <person name="Chen T."/>
            <person name="Chen X."/>
            <person name="Chen J."/>
            <person name="Yang J."/>
        </authorList>
    </citation>
    <scope>NUCLEOTIDE SEQUENCE [LARGE SCALE GENOMIC DNA]</scope>
    <source>
        <strain evidence="1 2">40Bstr401</strain>
    </source>
</reference>
<comment type="caution">
    <text evidence="1">The sequence shown here is derived from an EMBL/GenBank/DDBJ whole genome shotgun (WGS) entry which is preliminary data.</text>
</comment>
<dbReference type="Proteomes" id="UP000468707">
    <property type="component" value="Unassembled WGS sequence"/>
</dbReference>
<organism evidence="1 2">
    <name type="scientific">Flagellimonas sediminis</name>
    <dbReference type="NCBI Taxonomy" id="2696468"/>
    <lineage>
        <taxon>Bacteria</taxon>
        <taxon>Pseudomonadati</taxon>
        <taxon>Bacteroidota</taxon>
        <taxon>Flavobacteriia</taxon>
        <taxon>Flavobacteriales</taxon>
        <taxon>Flavobacteriaceae</taxon>
        <taxon>Flagellimonas</taxon>
    </lineage>
</organism>
<dbReference type="AlphaFoldDB" id="A0A6I5KN40"/>
<proteinExistence type="predicted"/>
<sequence>MRAETTKEREKSWEEESFAQGLRLYAEAMVDYLEKNGNVATRGKLGKLFDDTTMQKFPRTLTGRNLYETITGLKKEDIGYRENEK</sequence>
<keyword evidence="2" id="KW-1185">Reference proteome</keyword>
<protein>
    <submittedName>
        <fullName evidence="1">Uncharacterized protein</fullName>
    </submittedName>
</protein>
<evidence type="ECO:0000313" key="1">
    <source>
        <dbReference type="EMBL" id="NDV42076.1"/>
    </source>
</evidence>